<evidence type="ECO:0000256" key="9">
    <source>
        <dbReference type="ARBA" id="ARBA00022889"/>
    </source>
</evidence>
<dbReference type="Gene3D" id="1.20.120.810">
    <property type="entry name" value="Vinculin, Vh2 four-helix bundle"/>
    <property type="match status" value="2"/>
</dbReference>
<comment type="caution">
    <text evidence="15">The sequence shown here is derived from an EMBL/GenBank/DDBJ whole genome shotgun (WGS) entry which is preliminary data.</text>
</comment>
<evidence type="ECO:0000256" key="4">
    <source>
        <dbReference type="ARBA" id="ARBA00008376"/>
    </source>
</evidence>
<dbReference type="AlphaFoldDB" id="A0A8S4NW15"/>
<keyword evidence="7" id="KW-0963">Cytoplasm</keyword>
<dbReference type="GO" id="GO:0015629">
    <property type="term" value="C:actin cytoskeleton"/>
    <property type="evidence" value="ECO:0007669"/>
    <property type="project" value="InterPro"/>
</dbReference>
<evidence type="ECO:0000256" key="1">
    <source>
        <dbReference type="ARBA" id="ARBA00004245"/>
    </source>
</evidence>
<reference evidence="15" key="1">
    <citation type="submission" date="2022-03" db="EMBL/GenBank/DDBJ databases">
        <authorList>
            <person name="Martin C."/>
        </authorList>
    </citation>
    <scope>NUCLEOTIDE SEQUENCE</scope>
</reference>
<evidence type="ECO:0000256" key="11">
    <source>
        <dbReference type="ARBA" id="ARBA00023136"/>
    </source>
</evidence>
<keyword evidence="10" id="KW-0965">Cell junction</keyword>
<dbReference type="GO" id="GO:0005912">
    <property type="term" value="C:adherens junction"/>
    <property type="evidence" value="ECO:0007669"/>
    <property type="project" value="UniProtKB-SubCell"/>
</dbReference>
<gene>
    <name evidence="15" type="ORF">OFUS_LOCUS11994</name>
</gene>
<dbReference type="GO" id="GO:0051015">
    <property type="term" value="F:actin filament binding"/>
    <property type="evidence" value="ECO:0007669"/>
    <property type="project" value="InterPro"/>
</dbReference>
<evidence type="ECO:0000256" key="12">
    <source>
        <dbReference type="ARBA" id="ARBA00023203"/>
    </source>
</evidence>
<proteinExistence type="inferred from homology"/>
<name>A0A8S4NW15_OWEFU</name>
<evidence type="ECO:0000256" key="7">
    <source>
        <dbReference type="ARBA" id="ARBA00022490"/>
    </source>
</evidence>
<keyword evidence="8" id="KW-0677">Repeat</keyword>
<evidence type="ECO:0000256" key="2">
    <source>
        <dbReference type="ARBA" id="ARBA00004413"/>
    </source>
</evidence>
<dbReference type="InterPro" id="IPR006077">
    <property type="entry name" value="Vinculin/catenin"/>
</dbReference>
<dbReference type="PROSITE" id="PS00664">
    <property type="entry name" value="VINCULIN_2"/>
    <property type="match status" value="2"/>
</dbReference>
<dbReference type="GO" id="GO:0005198">
    <property type="term" value="F:structural molecule activity"/>
    <property type="evidence" value="ECO:0007669"/>
    <property type="project" value="InterPro"/>
</dbReference>
<comment type="similarity">
    <text evidence="4">Belongs to the vinculin/alpha-catenin family.</text>
</comment>
<dbReference type="GO" id="GO:0007155">
    <property type="term" value="P:cell adhesion"/>
    <property type="evidence" value="ECO:0007669"/>
    <property type="project" value="UniProtKB-KW"/>
</dbReference>
<keyword evidence="11" id="KW-0472">Membrane</keyword>
<keyword evidence="12" id="KW-0009">Actin-binding</keyword>
<dbReference type="FunFam" id="1.20.120.230:FF:000010">
    <property type="entry name" value="Vinculin a"/>
    <property type="match status" value="1"/>
</dbReference>
<dbReference type="SUPFAM" id="SSF47220">
    <property type="entry name" value="alpha-catenin/vinculin-like"/>
    <property type="match status" value="6"/>
</dbReference>
<protein>
    <recommendedName>
        <fullName evidence="5">Vinculin</fullName>
    </recommendedName>
</protein>
<dbReference type="PANTHER" id="PTHR46180">
    <property type="entry name" value="VINCULIN"/>
    <property type="match status" value="1"/>
</dbReference>
<dbReference type="GO" id="GO:0005886">
    <property type="term" value="C:plasma membrane"/>
    <property type="evidence" value="ECO:0007669"/>
    <property type="project" value="UniProtKB-SubCell"/>
</dbReference>
<dbReference type="InterPro" id="IPR017997">
    <property type="entry name" value="Vinculin"/>
</dbReference>
<keyword evidence="16" id="KW-1185">Reference proteome</keyword>
<sequence>MPVFHTKTIEGILEPVALQVSKLVILHEEAEDGNAMPDLSYAVHVVKNAVDNLVKVGYDTINNSDDQLLKQDMPPALQRVEEASLYLIQASDMLRADPFSAPARKKLIEGSRGILGGTSALLLAFDESEVRKILRICKSVLEYLAITEVVDSMDDLVTFVKNLSPVITRMTKEVDSREKELTHQVHREMLQRSLEQVKQLTPILISGIKIYVISKQAGGPAVQDAQDNRDYTVQKVSNEIHEIIRVLQLTTYDEDEWDADDITVMKKAAHTIDSLMKQAVDWLLDPNALVGGVGERSLRTILDNAMKVADRCVYPEDREAICKAVGDINSMVDALAELRAQGQGNSPQALSLARGIQDKMGDLQTLVNRAVTNTEKSGIQRPAHTVAGKVEQAQRWLANPGVDDKGLGEAAARQVVAEGRRVAEQLTGKQRDDLLRNCDEVEQLTNQLADLCRRGMGNSPQAQAVARALSGKLRELQGNIQQALVDRVAEDFIDINTPLKQLADASVVPLGTPNREANFNDRAGNFEQHAGRLAQTAQLVAAAGGSTNKRTVEAINAAAAMSNELTPQVVKAARILLSNPQNQASMEHFELLKNQWLENMEKLRGLVDEATDTAAFIKATEQGILRDTERTESSIKAVDPNGVGMNTANIARRANRVLQVAEQEKSNSEDPKFVDQVNGATEQLRATVKPMLQNARGVATNPRDGPASGRWRGANQALITAVGQVRHAVMVYPEQPEPEFFPPPPPDMSQLNLSDAYDAPPPPPPLSSDTAQDQVPPRPPLPRDSAPPRPPPPDTDDEDAEWRFSAPQANQPIMMAAHALHQDVQQWSSKDNEIIAAAKRMAVLMAKLSQLVRGEGGTKKDLIDTAKAIARASEEVTRLAKQLARECTDKRMRTNLLQVCERIPTIGTQLKILATVKATMLGAQEPIPAPDGSEIACGSEEDQEATEMLVGNAQNLMQSVRETVRAAEAASIKMRVDSGFAMRWLRKRPWYT</sequence>
<dbReference type="Pfam" id="PF01044">
    <property type="entry name" value="Vinculin"/>
    <property type="match status" value="1"/>
</dbReference>
<dbReference type="EMBL" id="CAIIXF020000006">
    <property type="protein sequence ID" value="CAH1786024.1"/>
    <property type="molecule type" value="Genomic_DNA"/>
</dbReference>
<keyword evidence="13" id="KW-0206">Cytoskeleton</keyword>
<evidence type="ECO:0000256" key="6">
    <source>
        <dbReference type="ARBA" id="ARBA00022475"/>
    </source>
</evidence>
<dbReference type="Proteomes" id="UP000749559">
    <property type="component" value="Unassembled WGS sequence"/>
</dbReference>
<keyword evidence="9" id="KW-0130">Cell adhesion</keyword>
<feature type="region of interest" description="Disordered" evidence="14">
    <location>
        <begin position="736"/>
        <end position="800"/>
    </location>
</feature>
<feature type="compositionally biased region" description="Pro residues" evidence="14">
    <location>
        <begin position="776"/>
        <end position="793"/>
    </location>
</feature>
<evidence type="ECO:0000313" key="15">
    <source>
        <dbReference type="EMBL" id="CAH1786024.1"/>
    </source>
</evidence>
<evidence type="ECO:0000256" key="14">
    <source>
        <dbReference type="SAM" id="MobiDB-lite"/>
    </source>
</evidence>
<evidence type="ECO:0000256" key="8">
    <source>
        <dbReference type="ARBA" id="ARBA00022737"/>
    </source>
</evidence>
<keyword evidence="6" id="KW-1003">Cell membrane</keyword>
<dbReference type="PRINTS" id="PR00806">
    <property type="entry name" value="VINCULIN"/>
</dbReference>
<dbReference type="InterPro" id="IPR000633">
    <property type="entry name" value="Vinculin_CS"/>
</dbReference>
<dbReference type="Gene3D" id="1.20.120.230">
    <property type="entry name" value="Alpha-catenin/vinculin-like"/>
    <property type="match status" value="4"/>
</dbReference>
<evidence type="ECO:0000313" key="16">
    <source>
        <dbReference type="Proteomes" id="UP000749559"/>
    </source>
</evidence>
<evidence type="ECO:0000256" key="10">
    <source>
        <dbReference type="ARBA" id="ARBA00022949"/>
    </source>
</evidence>
<accession>A0A8S4NW15</accession>
<evidence type="ECO:0000256" key="13">
    <source>
        <dbReference type="ARBA" id="ARBA00023212"/>
    </source>
</evidence>
<dbReference type="InterPro" id="IPR036723">
    <property type="entry name" value="Alpha-catenin/vinculin-like_sf"/>
</dbReference>
<evidence type="ECO:0000256" key="5">
    <source>
        <dbReference type="ARBA" id="ARBA00014125"/>
    </source>
</evidence>
<evidence type="ECO:0000256" key="3">
    <source>
        <dbReference type="ARBA" id="ARBA00004536"/>
    </source>
</evidence>
<comment type="subcellular location">
    <subcellularLocation>
        <location evidence="3">Cell junction</location>
        <location evidence="3">Adherens junction</location>
    </subcellularLocation>
    <subcellularLocation>
        <location evidence="2">Cell membrane</location>
        <topology evidence="2">Peripheral membrane protein</topology>
        <orientation evidence="2">Cytoplasmic side</orientation>
    </subcellularLocation>
    <subcellularLocation>
        <location evidence="1">Cytoplasm</location>
        <location evidence="1">Cytoskeleton</location>
    </subcellularLocation>
</comment>
<organism evidence="15 16">
    <name type="scientific">Owenia fusiformis</name>
    <name type="common">Polychaete worm</name>
    <dbReference type="NCBI Taxonomy" id="6347"/>
    <lineage>
        <taxon>Eukaryota</taxon>
        <taxon>Metazoa</taxon>
        <taxon>Spiralia</taxon>
        <taxon>Lophotrochozoa</taxon>
        <taxon>Annelida</taxon>
        <taxon>Polychaeta</taxon>
        <taxon>Sedentaria</taxon>
        <taxon>Canalipalpata</taxon>
        <taxon>Sabellida</taxon>
        <taxon>Oweniida</taxon>
        <taxon>Oweniidae</taxon>
        <taxon>Owenia</taxon>
    </lineage>
</organism>
<dbReference type="OrthoDB" id="29742at2759"/>